<protein>
    <submittedName>
        <fullName evidence="1">Uncharacterized protein</fullName>
    </submittedName>
</protein>
<dbReference type="Gramene" id="TuG1812G0500000716.01.T01">
    <property type="protein sequence ID" value="TuG1812G0500000716.01.T01.cds245557"/>
    <property type="gene ID" value="TuG1812G0500000716.01"/>
</dbReference>
<dbReference type="Proteomes" id="UP000015106">
    <property type="component" value="Chromosome 5"/>
</dbReference>
<proteinExistence type="predicted"/>
<evidence type="ECO:0000313" key="2">
    <source>
        <dbReference type="Proteomes" id="UP000015106"/>
    </source>
</evidence>
<dbReference type="AlphaFoldDB" id="A0A8R7UEP7"/>
<accession>A0A8R7UEP7</accession>
<evidence type="ECO:0000313" key="1">
    <source>
        <dbReference type="EnsemblPlants" id="TuG1812G0500000716.01.T01.cds245557"/>
    </source>
</evidence>
<organism evidence="1 2">
    <name type="scientific">Triticum urartu</name>
    <name type="common">Red wild einkorn</name>
    <name type="synonym">Crithodium urartu</name>
    <dbReference type="NCBI Taxonomy" id="4572"/>
    <lineage>
        <taxon>Eukaryota</taxon>
        <taxon>Viridiplantae</taxon>
        <taxon>Streptophyta</taxon>
        <taxon>Embryophyta</taxon>
        <taxon>Tracheophyta</taxon>
        <taxon>Spermatophyta</taxon>
        <taxon>Magnoliopsida</taxon>
        <taxon>Liliopsida</taxon>
        <taxon>Poales</taxon>
        <taxon>Poaceae</taxon>
        <taxon>BOP clade</taxon>
        <taxon>Pooideae</taxon>
        <taxon>Triticodae</taxon>
        <taxon>Triticeae</taxon>
        <taxon>Triticinae</taxon>
        <taxon>Triticum</taxon>
    </lineage>
</organism>
<dbReference type="EnsemblPlants" id="TuG1812G0500000716.01.T01">
    <property type="protein sequence ID" value="TuG1812G0500000716.01.T01.cds245557"/>
    <property type="gene ID" value="TuG1812G0500000716.01"/>
</dbReference>
<keyword evidence="2" id="KW-1185">Reference proteome</keyword>
<reference evidence="1" key="3">
    <citation type="submission" date="2022-06" db="UniProtKB">
        <authorList>
            <consortium name="EnsemblPlants"/>
        </authorList>
    </citation>
    <scope>IDENTIFICATION</scope>
</reference>
<reference evidence="2" key="1">
    <citation type="journal article" date="2013" name="Nature">
        <title>Draft genome of the wheat A-genome progenitor Triticum urartu.</title>
        <authorList>
            <person name="Ling H.Q."/>
            <person name="Zhao S."/>
            <person name="Liu D."/>
            <person name="Wang J."/>
            <person name="Sun H."/>
            <person name="Zhang C."/>
            <person name="Fan H."/>
            <person name="Li D."/>
            <person name="Dong L."/>
            <person name="Tao Y."/>
            <person name="Gao C."/>
            <person name="Wu H."/>
            <person name="Li Y."/>
            <person name="Cui Y."/>
            <person name="Guo X."/>
            <person name="Zheng S."/>
            <person name="Wang B."/>
            <person name="Yu K."/>
            <person name="Liang Q."/>
            <person name="Yang W."/>
            <person name="Lou X."/>
            <person name="Chen J."/>
            <person name="Feng M."/>
            <person name="Jian J."/>
            <person name="Zhang X."/>
            <person name="Luo G."/>
            <person name="Jiang Y."/>
            <person name="Liu J."/>
            <person name="Wang Z."/>
            <person name="Sha Y."/>
            <person name="Zhang B."/>
            <person name="Wu H."/>
            <person name="Tang D."/>
            <person name="Shen Q."/>
            <person name="Xue P."/>
            <person name="Zou S."/>
            <person name="Wang X."/>
            <person name="Liu X."/>
            <person name="Wang F."/>
            <person name="Yang Y."/>
            <person name="An X."/>
            <person name="Dong Z."/>
            <person name="Zhang K."/>
            <person name="Zhang X."/>
            <person name="Luo M.C."/>
            <person name="Dvorak J."/>
            <person name="Tong Y."/>
            <person name="Wang J."/>
            <person name="Yang H."/>
            <person name="Li Z."/>
            <person name="Wang D."/>
            <person name="Zhang A."/>
            <person name="Wang J."/>
        </authorList>
    </citation>
    <scope>NUCLEOTIDE SEQUENCE</scope>
    <source>
        <strain evidence="2">cv. G1812</strain>
    </source>
</reference>
<sequence>MLLFRLLLFEFKQGQYMVILNISYIISFPFKHQINSSLSLIFRAHDYLCQFA</sequence>
<name>A0A8R7UEP7_TRIUA</name>
<reference evidence="1" key="2">
    <citation type="submission" date="2018-03" db="EMBL/GenBank/DDBJ databases">
        <title>The Triticum urartu genome reveals the dynamic nature of wheat genome evolution.</title>
        <authorList>
            <person name="Ling H."/>
            <person name="Ma B."/>
            <person name="Shi X."/>
            <person name="Liu H."/>
            <person name="Dong L."/>
            <person name="Sun H."/>
            <person name="Cao Y."/>
            <person name="Gao Q."/>
            <person name="Zheng S."/>
            <person name="Li Y."/>
            <person name="Yu Y."/>
            <person name="Du H."/>
            <person name="Qi M."/>
            <person name="Li Y."/>
            <person name="Yu H."/>
            <person name="Cui Y."/>
            <person name="Wang N."/>
            <person name="Chen C."/>
            <person name="Wu H."/>
            <person name="Zhao Y."/>
            <person name="Zhang J."/>
            <person name="Li Y."/>
            <person name="Zhou W."/>
            <person name="Zhang B."/>
            <person name="Hu W."/>
            <person name="Eijk M."/>
            <person name="Tang J."/>
            <person name="Witsenboer H."/>
            <person name="Zhao S."/>
            <person name="Li Z."/>
            <person name="Zhang A."/>
            <person name="Wang D."/>
            <person name="Liang C."/>
        </authorList>
    </citation>
    <scope>NUCLEOTIDE SEQUENCE [LARGE SCALE GENOMIC DNA]</scope>
    <source>
        <strain evidence="1">cv. G1812</strain>
    </source>
</reference>